<keyword evidence="1" id="KW-0472">Membrane</keyword>
<reference evidence="2" key="1">
    <citation type="submission" date="2022-05" db="EMBL/GenBank/DDBJ databases">
        <title>The Musa troglodytarum L. genome provides insights into the mechanism of non-climacteric behaviour and enrichment of carotenoids.</title>
        <authorList>
            <person name="Wang J."/>
        </authorList>
    </citation>
    <scope>NUCLEOTIDE SEQUENCE</scope>
    <source>
        <tissue evidence="2">Leaf</tissue>
    </source>
</reference>
<evidence type="ECO:0008006" key="4">
    <source>
        <dbReference type="Google" id="ProtNLM"/>
    </source>
</evidence>
<dbReference type="EMBL" id="CP097505">
    <property type="protein sequence ID" value="URD92959.1"/>
    <property type="molecule type" value="Genomic_DNA"/>
</dbReference>
<sequence>MPSLLRETSILSTLDEDHPLESITERQRQLPVPLLCRVMSSHRRLGFFFVFFIGMWAWRFSQRTKAVRSRVYVRDERGM</sequence>
<keyword evidence="1" id="KW-0812">Transmembrane</keyword>
<organism evidence="2 3">
    <name type="scientific">Musa troglodytarum</name>
    <name type="common">fe'i banana</name>
    <dbReference type="NCBI Taxonomy" id="320322"/>
    <lineage>
        <taxon>Eukaryota</taxon>
        <taxon>Viridiplantae</taxon>
        <taxon>Streptophyta</taxon>
        <taxon>Embryophyta</taxon>
        <taxon>Tracheophyta</taxon>
        <taxon>Spermatophyta</taxon>
        <taxon>Magnoliopsida</taxon>
        <taxon>Liliopsida</taxon>
        <taxon>Zingiberales</taxon>
        <taxon>Musaceae</taxon>
        <taxon>Musa</taxon>
    </lineage>
</organism>
<gene>
    <name evidence="2" type="ORF">MUK42_34494</name>
</gene>
<protein>
    <recommendedName>
        <fullName evidence="4">Transmembrane protein</fullName>
    </recommendedName>
</protein>
<dbReference type="Proteomes" id="UP001055439">
    <property type="component" value="Chromosome 3"/>
</dbReference>
<feature type="transmembrane region" description="Helical" evidence="1">
    <location>
        <begin position="45"/>
        <end position="61"/>
    </location>
</feature>
<accession>A0A9E7FAX8</accession>
<dbReference type="AlphaFoldDB" id="A0A9E7FAX8"/>
<evidence type="ECO:0000313" key="2">
    <source>
        <dbReference type="EMBL" id="URD92959.1"/>
    </source>
</evidence>
<keyword evidence="3" id="KW-1185">Reference proteome</keyword>
<proteinExistence type="predicted"/>
<evidence type="ECO:0000313" key="3">
    <source>
        <dbReference type="Proteomes" id="UP001055439"/>
    </source>
</evidence>
<keyword evidence="1" id="KW-1133">Transmembrane helix</keyword>
<evidence type="ECO:0000256" key="1">
    <source>
        <dbReference type="SAM" id="Phobius"/>
    </source>
</evidence>
<name>A0A9E7FAX8_9LILI</name>